<dbReference type="AlphaFoldDB" id="A0A542ZAB0"/>
<dbReference type="Proteomes" id="UP000316196">
    <property type="component" value="Unassembled WGS sequence"/>
</dbReference>
<evidence type="ECO:0000313" key="3">
    <source>
        <dbReference type="EMBL" id="TQL57278.1"/>
    </source>
</evidence>
<proteinExistence type="predicted"/>
<organism evidence="3 4">
    <name type="scientific">Propioniferax innocua</name>
    <dbReference type="NCBI Taxonomy" id="1753"/>
    <lineage>
        <taxon>Bacteria</taxon>
        <taxon>Bacillati</taxon>
        <taxon>Actinomycetota</taxon>
        <taxon>Actinomycetes</taxon>
        <taxon>Propionibacteriales</taxon>
        <taxon>Propionibacteriaceae</taxon>
        <taxon>Propioniferax</taxon>
    </lineage>
</organism>
<feature type="region of interest" description="Disordered" evidence="1">
    <location>
        <begin position="80"/>
        <end position="106"/>
    </location>
</feature>
<evidence type="ECO:0000256" key="1">
    <source>
        <dbReference type="SAM" id="MobiDB-lite"/>
    </source>
</evidence>
<evidence type="ECO:0000313" key="4">
    <source>
        <dbReference type="Proteomes" id="UP000316196"/>
    </source>
</evidence>
<dbReference type="Pfam" id="PF20058">
    <property type="entry name" value="DUF6457"/>
    <property type="match status" value="1"/>
</dbReference>
<accession>A0A542ZAB0</accession>
<dbReference type="RefSeq" id="WP_211345984.1">
    <property type="nucleotide sequence ID" value="NZ_BAAAMD010000003.1"/>
</dbReference>
<evidence type="ECO:0000259" key="2">
    <source>
        <dbReference type="Pfam" id="PF20058"/>
    </source>
</evidence>
<sequence length="106" mass="11110">MAEQIRLQSWLETLDSELALETETSGSVLDEDTMHIILDLARDAANNVTRPASPLTVFTLGVLVGQGATLGQAAANLTQLMHDATPEGSGDEGSGDTEGQDASIEQ</sequence>
<name>A0A542ZAB0_9ACTN</name>
<keyword evidence="4" id="KW-1185">Reference proteome</keyword>
<reference evidence="3 4" key="1">
    <citation type="submission" date="2019-06" db="EMBL/GenBank/DDBJ databases">
        <title>Sequencing the genomes of 1000 actinobacteria strains.</title>
        <authorList>
            <person name="Klenk H.-P."/>
        </authorList>
    </citation>
    <scope>NUCLEOTIDE SEQUENCE [LARGE SCALE GENOMIC DNA]</scope>
    <source>
        <strain evidence="3 4">DSM 8251</strain>
    </source>
</reference>
<dbReference type="EMBL" id="VFOR01000003">
    <property type="protein sequence ID" value="TQL57278.1"/>
    <property type="molecule type" value="Genomic_DNA"/>
</dbReference>
<feature type="domain" description="DUF6457" evidence="2">
    <location>
        <begin position="6"/>
        <end position="84"/>
    </location>
</feature>
<gene>
    <name evidence="3" type="ORF">FB460_2354</name>
</gene>
<comment type="caution">
    <text evidence="3">The sequence shown here is derived from an EMBL/GenBank/DDBJ whole genome shotgun (WGS) entry which is preliminary data.</text>
</comment>
<feature type="compositionally biased region" description="Acidic residues" evidence="1">
    <location>
        <begin position="89"/>
        <end position="99"/>
    </location>
</feature>
<dbReference type="InterPro" id="IPR045598">
    <property type="entry name" value="DUF6457"/>
</dbReference>
<protein>
    <recommendedName>
        <fullName evidence="2">DUF6457 domain-containing protein</fullName>
    </recommendedName>
</protein>